<gene>
    <name evidence="2" type="ORF">Poli38472_003049</name>
</gene>
<dbReference type="Pfam" id="PF13041">
    <property type="entry name" value="PPR_2"/>
    <property type="match status" value="1"/>
</dbReference>
<sequence>MMTSALFQLPRRHAYSAADEPSLFEGEREVPEDADEAMCLEMLELVYKGEKNWRAAKDIFDQIVKKNDMRLTENIATGLIEVFASRKRPMECLETLKYAREQGVRPRIHAYSSTIACCYKEQKYAQALRVFEILRNDGYVPKQITYARALSAALKSSQHELVLEIFDDMLRNRVEPNIVTYNSILNSCARVADVHSATGVLRAIRQRGLVLSQSTYHSLAICAGKTGRWELAREVFEELKECGFSPSITMYNSVIAAYAKGKQWSEIIDVYNEMPEEMKPMLQQLYLGGVLMAFVKSSDPELQHKALEIFEEHKAKGGNDLNLFAYNAVMVYYLNTKQYEKVHALAQDVKNQGKNWDSLIYQNIILAHLHSGDVKTAETMLKKHAKHMDKSTPCYRALITYYAETKNDSLSACRLSMQMMQLNSRLSRLDWHMALEQALKLGNLALYWNFRKWMKVRAPAIVSEVPDHLMLAEDGSPRKAA</sequence>
<dbReference type="SUPFAM" id="SSF48452">
    <property type="entry name" value="TPR-like"/>
    <property type="match status" value="2"/>
</dbReference>
<dbReference type="InterPro" id="IPR011990">
    <property type="entry name" value="TPR-like_helical_dom_sf"/>
</dbReference>
<feature type="repeat" description="PPR" evidence="1">
    <location>
        <begin position="177"/>
        <end position="211"/>
    </location>
</feature>
<keyword evidence="3" id="KW-1185">Reference proteome</keyword>
<dbReference type="PROSITE" id="PS51375">
    <property type="entry name" value="PPR"/>
    <property type="match status" value="4"/>
</dbReference>
<evidence type="ECO:0000313" key="2">
    <source>
        <dbReference type="EMBL" id="TMW57124.1"/>
    </source>
</evidence>
<comment type="caution">
    <text evidence="2">The sequence shown here is derived from an EMBL/GenBank/DDBJ whole genome shotgun (WGS) entry which is preliminary data.</text>
</comment>
<feature type="repeat" description="PPR" evidence="1">
    <location>
        <begin position="212"/>
        <end position="246"/>
    </location>
</feature>
<dbReference type="InterPro" id="IPR002885">
    <property type="entry name" value="PPR_rpt"/>
</dbReference>
<evidence type="ECO:0008006" key="4">
    <source>
        <dbReference type="Google" id="ProtNLM"/>
    </source>
</evidence>
<feature type="repeat" description="PPR" evidence="1">
    <location>
        <begin position="247"/>
        <end position="277"/>
    </location>
</feature>
<evidence type="ECO:0000313" key="3">
    <source>
        <dbReference type="Proteomes" id="UP000794436"/>
    </source>
</evidence>
<proteinExistence type="predicted"/>
<dbReference type="AlphaFoldDB" id="A0A8K1C626"/>
<accession>A0A8K1C626</accession>
<dbReference type="PANTHER" id="PTHR47938">
    <property type="entry name" value="RESPIRATORY COMPLEX I CHAPERONE (CIA84), PUTATIVE (AFU_ORTHOLOGUE AFUA_2G06020)-RELATED"/>
    <property type="match status" value="1"/>
</dbReference>
<dbReference type="Proteomes" id="UP000794436">
    <property type="component" value="Unassembled WGS sequence"/>
</dbReference>
<reference evidence="2" key="1">
    <citation type="submission" date="2019-03" db="EMBL/GenBank/DDBJ databases">
        <title>Long read genome sequence of the mycoparasitic Pythium oligandrum ATCC 38472 isolated from sugarbeet rhizosphere.</title>
        <authorList>
            <person name="Gaulin E."/>
        </authorList>
    </citation>
    <scope>NUCLEOTIDE SEQUENCE</scope>
    <source>
        <strain evidence="2">ATCC 38472_TT</strain>
    </source>
</reference>
<protein>
    <recommendedName>
        <fullName evidence="4">Pentacotripeptide-repeat region of PRORP domain-containing protein</fullName>
    </recommendedName>
</protein>
<dbReference type="OrthoDB" id="5588846at2759"/>
<evidence type="ECO:0000256" key="1">
    <source>
        <dbReference type="PROSITE-ProRule" id="PRU00708"/>
    </source>
</evidence>
<dbReference type="EMBL" id="SPLM01000144">
    <property type="protein sequence ID" value="TMW57124.1"/>
    <property type="molecule type" value="Genomic_DNA"/>
</dbReference>
<feature type="repeat" description="PPR" evidence="1">
    <location>
        <begin position="107"/>
        <end position="141"/>
    </location>
</feature>
<dbReference type="GO" id="GO:0003729">
    <property type="term" value="F:mRNA binding"/>
    <property type="evidence" value="ECO:0007669"/>
    <property type="project" value="TreeGrafter"/>
</dbReference>
<dbReference type="PANTHER" id="PTHR47938:SF35">
    <property type="entry name" value="PENTATRICOPEPTIDE REPEAT-CONTAINING PROTEIN 4, MITOCHONDRIAL-RELATED"/>
    <property type="match status" value="1"/>
</dbReference>
<dbReference type="Gene3D" id="1.25.40.10">
    <property type="entry name" value="Tetratricopeptide repeat domain"/>
    <property type="match status" value="3"/>
</dbReference>
<name>A0A8K1C626_PYTOL</name>
<organism evidence="2 3">
    <name type="scientific">Pythium oligandrum</name>
    <name type="common">Mycoparasitic fungus</name>
    <dbReference type="NCBI Taxonomy" id="41045"/>
    <lineage>
        <taxon>Eukaryota</taxon>
        <taxon>Sar</taxon>
        <taxon>Stramenopiles</taxon>
        <taxon>Oomycota</taxon>
        <taxon>Peronosporomycetes</taxon>
        <taxon>Pythiales</taxon>
        <taxon>Pythiaceae</taxon>
        <taxon>Pythium</taxon>
    </lineage>
</organism>
<dbReference type="NCBIfam" id="TIGR00756">
    <property type="entry name" value="PPR"/>
    <property type="match status" value="3"/>
</dbReference>
<dbReference type="Pfam" id="PF13812">
    <property type="entry name" value="PPR_3"/>
    <property type="match status" value="1"/>
</dbReference>